<evidence type="ECO:0000313" key="2">
    <source>
        <dbReference type="Proteomes" id="UP000006757"/>
    </source>
</evidence>
<organism evidence="1 2">
    <name type="scientific">Trichosporon asahii var. asahii (strain CBS 8904)</name>
    <name type="common">Yeast</name>
    <dbReference type="NCBI Taxonomy" id="1220162"/>
    <lineage>
        <taxon>Eukaryota</taxon>
        <taxon>Fungi</taxon>
        <taxon>Dikarya</taxon>
        <taxon>Basidiomycota</taxon>
        <taxon>Agaricomycotina</taxon>
        <taxon>Tremellomycetes</taxon>
        <taxon>Trichosporonales</taxon>
        <taxon>Trichosporonaceae</taxon>
        <taxon>Trichosporon</taxon>
    </lineage>
</organism>
<dbReference type="InParanoid" id="K1VFL6"/>
<dbReference type="EMBL" id="AMBO01000401">
    <property type="protein sequence ID" value="EKC97876.1"/>
    <property type="molecule type" value="Genomic_DNA"/>
</dbReference>
<dbReference type="Proteomes" id="UP000006757">
    <property type="component" value="Unassembled WGS sequence"/>
</dbReference>
<evidence type="ECO:0000313" key="1">
    <source>
        <dbReference type="EMBL" id="EKC97876.1"/>
    </source>
</evidence>
<proteinExistence type="predicted"/>
<dbReference type="HOGENOM" id="CLU_1497261_0_0_1"/>
<gene>
    <name evidence="1" type="ORF">A1Q2_07879</name>
</gene>
<comment type="caution">
    <text evidence="1">The sequence shown here is derived from an EMBL/GenBank/DDBJ whole genome shotgun (WGS) entry which is preliminary data.</text>
</comment>
<reference evidence="1 2" key="1">
    <citation type="journal article" date="2012" name="Eukaryot. Cell">
        <title>Genome sequence of the Trichosporon asahii environmental strain CBS 8904.</title>
        <authorList>
            <person name="Yang R.Y."/>
            <person name="Li H.T."/>
            <person name="Zhu H."/>
            <person name="Zhou G.P."/>
            <person name="Wang M."/>
            <person name="Wang L."/>
        </authorList>
    </citation>
    <scope>NUCLEOTIDE SEQUENCE [LARGE SCALE GENOMIC DNA]</scope>
    <source>
        <strain evidence="1 2">CBS 8904</strain>
    </source>
</reference>
<sequence length="180" mass="19358">MPRPAPDTGAPTSLPGFPPVLSCIAQHIKKARTWGTACPRSHAHNRGLTPRRVAGPSWRYSPLDISGLSAACRTVLERHLRPIYLHPDGQVDSSRARHVQGLSVFENLHFRPQVRDNAQVTSVSATIPIASTSPLRQPRAKTTSCPSVDFALVIATPVTLAAVASALNLGRLPRRASTVT</sequence>
<dbReference type="AlphaFoldDB" id="K1VFL6"/>
<accession>K1VFL6</accession>
<protein>
    <submittedName>
        <fullName evidence="1">Uncharacterized protein</fullName>
    </submittedName>
</protein>
<keyword evidence="2" id="KW-1185">Reference proteome</keyword>
<name>K1VFL6_TRIAC</name>